<evidence type="ECO:0000256" key="1">
    <source>
        <dbReference type="SAM" id="SignalP"/>
    </source>
</evidence>
<keyword evidence="1" id="KW-0732">Signal</keyword>
<feature type="chain" id="PRO_5003395682" evidence="1">
    <location>
        <begin position="22"/>
        <end position="134"/>
    </location>
</feature>
<reference evidence="2 3" key="1">
    <citation type="journal article" date="2011" name="J. Bacteriol.">
        <title>Complete genome sequence of the industrial strain Ketogulonicigenium vulgare WSH-001.</title>
        <authorList>
            <person name="Liu L."/>
            <person name="Li Y."/>
            <person name="Zhang J."/>
            <person name="Zhou Z."/>
            <person name="Liu J."/>
            <person name="Li X."/>
            <person name="Zhou J."/>
            <person name="Du G."/>
            <person name="Wang L."/>
            <person name="Chen J."/>
        </authorList>
    </citation>
    <scope>NUCLEOTIDE SEQUENCE [LARGE SCALE GENOMIC DNA]</scope>
    <source>
        <strain evidence="2 3">WSH-001</strain>
    </source>
</reference>
<name>F9Y3W6_KETVW</name>
<keyword evidence="3" id="KW-1185">Reference proteome</keyword>
<dbReference type="Proteomes" id="UP000000692">
    <property type="component" value="Chromosome"/>
</dbReference>
<evidence type="ECO:0000313" key="2">
    <source>
        <dbReference type="EMBL" id="AEM41657.1"/>
    </source>
</evidence>
<accession>F9Y3W6</accession>
<evidence type="ECO:0000313" key="3">
    <source>
        <dbReference type="Proteomes" id="UP000000692"/>
    </source>
</evidence>
<gene>
    <name evidence="2" type="ordered locus">KVU_1818</name>
</gene>
<protein>
    <submittedName>
        <fullName evidence="2">NADH dehydrogenase subunit E</fullName>
    </submittedName>
</protein>
<dbReference type="Pfam" id="PF17267">
    <property type="entry name" value="DUF5333"/>
    <property type="match status" value="1"/>
</dbReference>
<proteinExistence type="predicted"/>
<dbReference type="OrthoDB" id="7658992at2"/>
<dbReference type="RefSeq" id="WP_013385022.1">
    <property type="nucleotide sequence ID" value="NC_017384.1"/>
</dbReference>
<organism evidence="2 3">
    <name type="scientific">Ketogulonicigenium vulgare (strain WSH-001)</name>
    <dbReference type="NCBI Taxonomy" id="759362"/>
    <lineage>
        <taxon>Bacteria</taxon>
        <taxon>Pseudomonadati</taxon>
        <taxon>Pseudomonadota</taxon>
        <taxon>Alphaproteobacteria</taxon>
        <taxon>Rhodobacterales</taxon>
        <taxon>Roseobacteraceae</taxon>
        <taxon>Ketogulonicigenium</taxon>
    </lineage>
</organism>
<sequence>MRHILAAITIFATSLSLPAMAQNRPPLGQVPQVTEPLVVAAMVYEIDRVCGALNIRLLRGIGFLNGIKSTARSLGYSNAEIDAFVDDRTEKTRLEEVARSRLRERGAIPDQPETYCALGRAEISAGSEVGRLLR</sequence>
<dbReference type="eggNOG" id="ENOG50330KF">
    <property type="taxonomic scope" value="Bacteria"/>
</dbReference>
<dbReference type="KEGG" id="kvl:KVU_1818"/>
<dbReference type="AlphaFoldDB" id="F9Y3W6"/>
<feature type="signal peptide" evidence="1">
    <location>
        <begin position="1"/>
        <end position="21"/>
    </location>
</feature>
<dbReference type="InterPro" id="IPR020349">
    <property type="entry name" value="Uncharacterised_14.7kDa"/>
</dbReference>
<dbReference type="PATRIC" id="fig|759362.5.peg.1879"/>
<dbReference type="EMBL" id="CP002018">
    <property type="protein sequence ID" value="AEM41657.1"/>
    <property type="molecule type" value="Genomic_DNA"/>
</dbReference>
<dbReference type="HOGENOM" id="CLU_123859_1_0_5"/>